<accession>A0A1E3XFD5</accession>
<dbReference type="Proteomes" id="UP000094056">
    <property type="component" value="Unassembled WGS sequence"/>
</dbReference>
<gene>
    <name evidence="1" type="ORF">SCARUB_00559</name>
</gene>
<sequence>MDGIKSFIENLLDTYEKRVAVISQAMRATADNLRDLSKEQAEMALQLRDTLAKKTSFRRKDFDSFLQDVVIQNLDREKEITKALEDLQKEEESMIARLRDILTGKENVKLVEFKLISKDLIERLSQREKKAADMLRWFHIEQEELTRGLRKLIDKEDIRIKDFKVMVESIKLRQQERDSDVGRMLEDLEEVQQQINWQWEDLRKSYLIS</sequence>
<name>A0A1E3XFD5_9BACT</name>
<proteinExistence type="predicted"/>
<reference evidence="1 2" key="1">
    <citation type="submission" date="2016-07" db="EMBL/GenBank/DDBJ databases">
        <title>Draft genome of Scalindua rubra, obtained from a brine-seawater interface in the Red Sea, sheds light on salt adaptation in anammox bacteria.</title>
        <authorList>
            <person name="Speth D.R."/>
            <person name="Lagkouvardos I."/>
            <person name="Wang Y."/>
            <person name="Qian P.-Y."/>
            <person name="Dutilh B.E."/>
            <person name="Jetten M.S."/>
        </authorList>
    </citation>
    <scope>NUCLEOTIDE SEQUENCE [LARGE SCALE GENOMIC DNA]</scope>
    <source>
        <strain evidence="1">BSI-1</strain>
    </source>
</reference>
<evidence type="ECO:0000313" key="2">
    <source>
        <dbReference type="Proteomes" id="UP000094056"/>
    </source>
</evidence>
<dbReference type="EMBL" id="MAYW01000009">
    <property type="protein sequence ID" value="ODS34300.1"/>
    <property type="molecule type" value="Genomic_DNA"/>
</dbReference>
<dbReference type="AlphaFoldDB" id="A0A1E3XFD5"/>
<protein>
    <submittedName>
        <fullName evidence="1">Uncharacterized protein</fullName>
    </submittedName>
</protein>
<comment type="caution">
    <text evidence="1">The sequence shown here is derived from an EMBL/GenBank/DDBJ whole genome shotgun (WGS) entry which is preliminary data.</text>
</comment>
<evidence type="ECO:0000313" key="1">
    <source>
        <dbReference type="EMBL" id="ODS34300.1"/>
    </source>
</evidence>
<organism evidence="1 2">
    <name type="scientific">Candidatus Scalindua rubra</name>
    <dbReference type="NCBI Taxonomy" id="1872076"/>
    <lineage>
        <taxon>Bacteria</taxon>
        <taxon>Pseudomonadati</taxon>
        <taxon>Planctomycetota</taxon>
        <taxon>Candidatus Brocadiia</taxon>
        <taxon>Candidatus Brocadiales</taxon>
        <taxon>Candidatus Scalinduaceae</taxon>
        <taxon>Candidatus Scalindua</taxon>
    </lineage>
</organism>